<dbReference type="EMBL" id="CP003563">
    <property type="protein sequence ID" value="AFL52375.1"/>
    <property type="molecule type" value="Genomic_DNA"/>
</dbReference>
<name>I3X919_SINF2</name>
<reference evidence="1 2" key="1">
    <citation type="journal article" date="2012" name="J. Bacteriol.">
        <title>Complete genome sequence of the broad-host-range strain Sinorhizobium fredii USDA257.</title>
        <authorList>
            <person name="Schuldes J."/>
            <person name="Rodriguez Orbegoso M."/>
            <person name="Schmeisser C."/>
            <person name="Krishnan H.B."/>
            <person name="Daniel R."/>
            <person name="Streit W.R."/>
        </authorList>
    </citation>
    <scope>NUCLEOTIDE SEQUENCE [LARGE SCALE GENOMIC DNA]</scope>
    <source>
        <strain evidence="1 2">USDA 257</strain>
    </source>
</reference>
<proteinExistence type="predicted"/>
<dbReference type="PATRIC" id="fig|1185652.3.peg.3975"/>
<sequence>MEGDIRRVAAATEAFTGVDIAKIAREARRKARSAGIAIDAEMVLAALPPVVKIEGQL</sequence>
<protein>
    <submittedName>
        <fullName evidence="1">Uncharacterized protein</fullName>
    </submittedName>
</protein>
<accession>I3X919</accession>
<dbReference type="HOGENOM" id="CLU_2994282_0_0_5"/>
<evidence type="ECO:0000313" key="1">
    <source>
        <dbReference type="EMBL" id="AFL52375.1"/>
    </source>
</evidence>
<dbReference type="Proteomes" id="UP000006180">
    <property type="component" value="Chromosome"/>
</dbReference>
<dbReference type="KEGG" id="sfd:USDA257_c38300"/>
<dbReference type="AlphaFoldDB" id="I3X919"/>
<organism evidence="1 2">
    <name type="scientific">Sinorhizobium fredii (strain USDA 257)</name>
    <dbReference type="NCBI Taxonomy" id="1185652"/>
    <lineage>
        <taxon>Bacteria</taxon>
        <taxon>Pseudomonadati</taxon>
        <taxon>Pseudomonadota</taxon>
        <taxon>Alphaproteobacteria</taxon>
        <taxon>Hyphomicrobiales</taxon>
        <taxon>Rhizobiaceae</taxon>
        <taxon>Sinorhizobium/Ensifer group</taxon>
        <taxon>Sinorhizobium</taxon>
    </lineage>
</organism>
<evidence type="ECO:0000313" key="2">
    <source>
        <dbReference type="Proteomes" id="UP000006180"/>
    </source>
</evidence>
<gene>
    <name evidence="1" type="ORF">USDA257_c38300</name>
</gene>